<gene>
    <name evidence="2" type="ORF">GCM10009726_04930</name>
</gene>
<accession>A0ABN2WPT2</accession>
<name>A0ABN2WPT2_9ACTN</name>
<evidence type="ECO:0000256" key="1">
    <source>
        <dbReference type="SAM" id="MobiDB-lite"/>
    </source>
</evidence>
<evidence type="ECO:0000313" key="2">
    <source>
        <dbReference type="EMBL" id="GAA2096789.1"/>
    </source>
</evidence>
<feature type="region of interest" description="Disordered" evidence="1">
    <location>
        <begin position="164"/>
        <end position="218"/>
    </location>
</feature>
<comment type="caution">
    <text evidence="2">The sequence shown here is derived from an EMBL/GenBank/DDBJ whole genome shotgun (WGS) entry which is preliminary data.</text>
</comment>
<keyword evidence="3" id="KW-1185">Reference proteome</keyword>
<proteinExistence type="predicted"/>
<protein>
    <submittedName>
        <fullName evidence="2">Uncharacterized protein</fullName>
    </submittedName>
</protein>
<sequence>MVEPGPEVVVDPALSGKVRLLLQHLQREARQPVEEHQAHRVAAPHLLERDHEPLVGEPGGVRLDAGGRALGQVVGVLAPHLDVADQELGEVEADRLGSPEPEVDEGEALVALAAQEVVRTGVSVRGEVTGRGELVRQPVEVGHDCLEVEAQVAEVLPHGGVTPGRLVREPWQDRVGKPSRDKAPDVPRLGVDGGERSHARAGREATQQPGGAGAVRRAPLHGIGRHGLEPQHGRLVVALLDPERPRHRQADREAIREVGGVDQWLGTPRHRRCRPLGDLGGHGGEGGGVPPVVNALDEERELPRAVARVGATAHPGPGPGEDGGHVVRHRLGARLHEVDPVGPPQVRDHRRQLGIAHVIDPQRYAPPFAGDGCESGFHDIER</sequence>
<dbReference type="EMBL" id="BAAAMQ010000005">
    <property type="protein sequence ID" value="GAA2096789.1"/>
    <property type="molecule type" value="Genomic_DNA"/>
</dbReference>
<feature type="compositionally biased region" description="Basic and acidic residues" evidence="1">
    <location>
        <begin position="193"/>
        <end position="203"/>
    </location>
</feature>
<reference evidence="2 3" key="1">
    <citation type="journal article" date="2019" name="Int. J. Syst. Evol. Microbiol.">
        <title>The Global Catalogue of Microorganisms (GCM) 10K type strain sequencing project: providing services to taxonomists for standard genome sequencing and annotation.</title>
        <authorList>
            <consortium name="The Broad Institute Genomics Platform"/>
            <consortium name="The Broad Institute Genome Sequencing Center for Infectious Disease"/>
            <person name="Wu L."/>
            <person name="Ma J."/>
        </authorList>
    </citation>
    <scope>NUCLEOTIDE SEQUENCE [LARGE SCALE GENOMIC DNA]</scope>
    <source>
        <strain evidence="2 3">JCM 13813</strain>
    </source>
</reference>
<evidence type="ECO:0000313" key="3">
    <source>
        <dbReference type="Proteomes" id="UP001501161"/>
    </source>
</evidence>
<organism evidence="2 3">
    <name type="scientific">Nocardioides furvisabuli</name>
    <dbReference type="NCBI Taxonomy" id="375542"/>
    <lineage>
        <taxon>Bacteria</taxon>
        <taxon>Bacillati</taxon>
        <taxon>Actinomycetota</taxon>
        <taxon>Actinomycetes</taxon>
        <taxon>Propionibacteriales</taxon>
        <taxon>Nocardioidaceae</taxon>
        <taxon>Nocardioides</taxon>
    </lineage>
</organism>
<feature type="compositionally biased region" description="Basic and acidic residues" evidence="1">
    <location>
        <begin position="166"/>
        <end position="185"/>
    </location>
</feature>
<dbReference type="Proteomes" id="UP001501161">
    <property type="component" value="Unassembled WGS sequence"/>
</dbReference>